<protein>
    <recommendedName>
        <fullName evidence="2">DUF112 domain-containing protein</fullName>
    </recommendedName>
</protein>
<feature type="transmembrane region" description="Helical" evidence="1">
    <location>
        <begin position="242"/>
        <end position="271"/>
    </location>
</feature>
<keyword evidence="1" id="KW-0472">Membrane</keyword>
<dbReference type="PANTHER" id="PTHR42204">
    <property type="entry name" value="INTEGRAL MEMBRANE PROTEIN"/>
    <property type="match status" value="1"/>
</dbReference>
<dbReference type="AlphaFoldDB" id="A0A7C4NQ56"/>
<dbReference type="InterPro" id="IPR002823">
    <property type="entry name" value="DUF112_TM"/>
</dbReference>
<feature type="transmembrane region" description="Helical" evidence="1">
    <location>
        <begin position="99"/>
        <end position="123"/>
    </location>
</feature>
<feature type="transmembrane region" description="Helical" evidence="1">
    <location>
        <begin position="330"/>
        <end position="350"/>
    </location>
</feature>
<feature type="domain" description="DUF112" evidence="2">
    <location>
        <begin position="10"/>
        <end position="409"/>
    </location>
</feature>
<feature type="transmembrane region" description="Helical" evidence="1">
    <location>
        <begin position="412"/>
        <end position="431"/>
    </location>
</feature>
<feature type="transmembrane region" description="Helical" evidence="1">
    <location>
        <begin position="48"/>
        <end position="67"/>
    </location>
</feature>
<proteinExistence type="predicted"/>
<evidence type="ECO:0000259" key="2">
    <source>
        <dbReference type="Pfam" id="PF01970"/>
    </source>
</evidence>
<accession>A0A7C4NQ56</accession>
<keyword evidence="1" id="KW-1133">Transmembrane helix</keyword>
<dbReference type="EMBL" id="DTBP01000043">
    <property type="protein sequence ID" value="HGQ74389.1"/>
    <property type="molecule type" value="Genomic_DNA"/>
</dbReference>
<reference evidence="3" key="1">
    <citation type="journal article" date="2020" name="mSystems">
        <title>Genome- and Community-Level Interaction Insights into Carbon Utilization and Element Cycling Functions of Hydrothermarchaeota in Hydrothermal Sediment.</title>
        <authorList>
            <person name="Zhou Z."/>
            <person name="Liu Y."/>
            <person name="Xu W."/>
            <person name="Pan J."/>
            <person name="Luo Z.H."/>
            <person name="Li M."/>
        </authorList>
    </citation>
    <scope>NUCLEOTIDE SEQUENCE [LARGE SCALE GENOMIC DNA]</scope>
    <source>
        <strain evidence="3">SpSt-648</strain>
    </source>
</reference>
<feature type="transmembrane region" description="Helical" evidence="1">
    <location>
        <begin position="168"/>
        <end position="191"/>
    </location>
</feature>
<gene>
    <name evidence="3" type="ORF">ENU20_04875</name>
</gene>
<feature type="transmembrane region" description="Helical" evidence="1">
    <location>
        <begin position="130"/>
        <end position="148"/>
    </location>
</feature>
<evidence type="ECO:0000256" key="1">
    <source>
        <dbReference type="SAM" id="Phobius"/>
    </source>
</evidence>
<feature type="transmembrane region" description="Helical" evidence="1">
    <location>
        <begin position="292"/>
        <end position="310"/>
    </location>
</feature>
<feature type="transmembrane region" description="Helical" evidence="1">
    <location>
        <begin position="203"/>
        <end position="222"/>
    </location>
</feature>
<keyword evidence="1" id="KW-0812">Transmembrane</keyword>
<feature type="transmembrane region" description="Helical" evidence="1">
    <location>
        <begin position="362"/>
        <end position="382"/>
    </location>
</feature>
<dbReference type="PANTHER" id="PTHR42204:SF1">
    <property type="entry name" value="INTEGRAL MEMBRANE PROTEIN"/>
    <property type="match status" value="1"/>
</dbReference>
<dbReference type="Pfam" id="PF01970">
    <property type="entry name" value="TctA"/>
    <property type="match status" value="1"/>
</dbReference>
<comment type="caution">
    <text evidence="3">The sequence shown here is derived from an EMBL/GenBank/DDBJ whole genome shotgun (WGS) entry which is preliminary data.</text>
</comment>
<name>A0A7C4NQ56_STAMA</name>
<organism evidence="3">
    <name type="scientific">Staphylothermus marinus</name>
    <dbReference type="NCBI Taxonomy" id="2280"/>
    <lineage>
        <taxon>Archaea</taxon>
        <taxon>Thermoproteota</taxon>
        <taxon>Thermoprotei</taxon>
        <taxon>Desulfurococcales</taxon>
        <taxon>Desulfurococcaceae</taxon>
        <taxon>Staphylothermus</taxon>
    </lineage>
</organism>
<sequence length="436" mass="48199">MIEFTGVISYGLLGVLVGSALSWLPGLHIFNILAFLVAIGLTNAIPDVYFPYFSLGALISYSYLYIIPTTYFSVAEESTVLLLFPTQRYLLSGRADEAVLLYIIGAIIGSLYLTLFSPLLLYLVPIMYNIYNSFISYLIIGIVVFWFMAEWPRKGDRGSPARRLWDAYQQIIGGVLVFIMAGLLGIIANYTSILPPQAGYARLTPLFIGCFGMPWVLQNFIMKRKVPKQEIFLKAETSISRVAWGAASGLIGGTIAAVFPIITGGMGGLIAGHMTSTRGDDAFVISQGVNRVVYYVGAFYLLFLPFSRLVRGATAWITQAIYMPKTWLEFYYAIFIILLASGIAALFTIFLSKFIASSIHRISYKALSIGLVTYLTLITYVITGFNGVLLMIIATFIGLATILFNTRRSYPLAVLIVPVLASWTGTVEFWLKLIGR</sequence>
<evidence type="ECO:0000313" key="3">
    <source>
        <dbReference type="EMBL" id="HGQ74389.1"/>
    </source>
</evidence>